<proteinExistence type="predicted"/>
<protein>
    <submittedName>
        <fullName evidence="1">Uncharacterized protein</fullName>
    </submittedName>
</protein>
<accession>A0A3S8UY98</accession>
<evidence type="ECO:0000313" key="1">
    <source>
        <dbReference type="EMBL" id="AZL89785.1"/>
    </source>
</evidence>
<gene>
    <name evidence="1" type="ORF">Mb0942</name>
</gene>
<sequence length="155" mass="18277">MNHILSIMEDIFIYLGFCDKTYFYIHLVDDSNKSKKHLIDKCEQIYNFMIQETMIKYGYHVMIFNVKSDGKIHVVIIGHINFPNMRYDTKSLVGAFVNLIHLGQNNKEIMCIGYIDNKYEMLIYNEKLPIVNITNDDICIDENDYIVSSKLIDYL</sequence>
<organism evidence="1">
    <name type="scientific">Megavirus baoshan</name>
    <dbReference type="NCBI Taxonomy" id="2496520"/>
    <lineage>
        <taxon>Viruses</taxon>
        <taxon>Varidnaviria</taxon>
        <taxon>Bamfordvirae</taxon>
        <taxon>Nucleocytoviricota</taxon>
        <taxon>Megaviricetes</taxon>
        <taxon>Imitervirales</taxon>
        <taxon>Mimiviridae</taxon>
        <taxon>Megamimivirinae</taxon>
        <taxon>Megavirus</taxon>
        <taxon>Megavirus baoshanense</taxon>
    </lineage>
</organism>
<reference evidence="1" key="1">
    <citation type="submission" date="2018-03" db="EMBL/GenBank/DDBJ databases">
        <title>Draft genome sequences of Megaviruse, new member of the family Mimiviridae isolated from water in Shanghai, China.</title>
        <authorList>
            <person name="Xia Y."/>
        </authorList>
    </citation>
    <scope>NUCLEOTIDE SEQUENCE</scope>
    <source>
        <strain evidence="1">SH</strain>
    </source>
</reference>
<dbReference type="EMBL" id="MH046811">
    <property type="protein sequence ID" value="AZL89785.1"/>
    <property type="molecule type" value="Genomic_DNA"/>
</dbReference>
<name>A0A3S8UY98_9VIRU</name>